<accession>A0A1I7KHR0</accession>
<organism evidence="1 2">
    <name type="scientific">Alicyclobacillus macrosporangiidus</name>
    <dbReference type="NCBI Taxonomy" id="392015"/>
    <lineage>
        <taxon>Bacteria</taxon>
        <taxon>Bacillati</taxon>
        <taxon>Bacillota</taxon>
        <taxon>Bacilli</taxon>
        <taxon>Bacillales</taxon>
        <taxon>Alicyclobacillaceae</taxon>
        <taxon>Alicyclobacillus</taxon>
    </lineage>
</organism>
<dbReference type="Proteomes" id="UP000183508">
    <property type="component" value="Unassembled WGS sequence"/>
</dbReference>
<sequence length="319" mass="35751">MDRVLVTAMSQSDRTLPLLTGWVQVPGFTIDPQQATVEEIFYRQLNDAPYEVAELSLASYLIALGQGESRLTAIPVFLSRSFRHNAIYVRADSPYHHPRDLAGRPFGFPEFQMTAAVWVRGMFRHQYGLGPNDLTWVTYRPERIPVQTPARRGEKADLFTGLLTGEVDAVMSARRPPAEHFSPGGEGGAIRRLFPDAFAEERTYYRETGIFPIMHLVSIRRDVADAHPELPRLLYDTLLSVKEQAVASLLETVKLEATAPWLVESVEASVRAMGGDIWPYGLAANWAQVETFMQYLVEDGLLARPLPPEAVFHPSVLDT</sequence>
<dbReference type="STRING" id="392015.SAMN05421543_11621"/>
<protein>
    <submittedName>
        <fullName evidence="1">4,5-dihydroxyphthalate decarboxylase</fullName>
    </submittedName>
</protein>
<evidence type="ECO:0000313" key="1">
    <source>
        <dbReference type="EMBL" id="SFU96884.1"/>
    </source>
</evidence>
<evidence type="ECO:0000313" key="2">
    <source>
        <dbReference type="Proteomes" id="UP000183508"/>
    </source>
</evidence>
<name>A0A1I7KHR0_9BACL</name>
<keyword evidence="2" id="KW-1185">Reference proteome</keyword>
<dbReference type="AlphaFoldDB" id="A0A1I7KHR0"/>
<dbReference type="Gene3D" id="3.40.190.10">
    <property type="entry name" value="Periplasmic binding protein-like II"/>
    <property type="match status" value="1"/>
</dbReference>
<dbReference type="SUPFAM" id="SSF53850">
    <property type="entry name" value="Periplasmic binding protein-like II"/>
    <property type="match status" value="1"/>
</dbReference>
<dbReference type="OrthoDB" id="8689594at2"/>
<dbReference type="eggNOG" id="COG0715">
    <property type="taxonomic scope" value="Bacteria"/>
</dbReference>
<gene>
    <name evidence="1" type="ORF">SAMN05421543_11621</name>
</gene>
<reference evidence="2" key="1">
    <citation type="submission" date="2016-10" db="EMBL/GenBank/DDBJ databases">
        <authorList>
            <person name="Varghese N."/>
        </authorList>
    </citation>
    <scope>NUCLEOTIDE SEQUENCE [LARGE SCALE GENOMIC DNA]</scope>
    <source>
        <strain evidence="2">DSM 17980</strain>
    </source>
</reference>
<dbReference type="RefSeq" id="WP_074954189.1">
    <property type="nucleotide sequence ID" value="NZ_FPBV01000016.1"/>
</dbReference>
<dbReference type="EMBL" id="FPBV01000016">
    <property type="protein sequence ID" value="SFU96884.1"/>
    <property type="molecule type" value="Genomic_DNA"/>
</dbReference>
<proteinExistence type="predicted"/>